<protein>
    <recommendedName>
        <fullName evidence="6">PNPLA domain-containing protein</fullName>
    </recommendedName>
</protein>
<dbReference type="InterPro" id="IPR016035">
    <property type="entry name" value="Acyl_Trfase/lysoPLipase"/>
</dbReference>
<organism evidence="7 8">
    <name type="scientific">Crenobacter luteus</name>
    <dbReference type="NCBI Taxonomy" id="1452487"/>
    <lineage>
        <taxon>Bacteria</taxon>
        <taxon>Pseudomonadati</taxon>
        <taxon>Pseudomonadota</taxon>
        <taxon>Betaproteobacteria</taxon>
        <taxon>Neisseriales</taxon>
        <taxon>Neisseriaceae</taxon>
        <taxon>Crenobacter</taxon>
    </lineage>
</organism>
<dbReference type="STRING" id="1452487.AVW16_05020"/>
<reference evidence="8" key="1">
    <citation type="submission" date="2016-01" db="EMBL/GenBank/DDBJ databases">
        <title>Draft genome of Chromobacterium sp. F49.</title>
        <authorList>
            <person name="Hong K.W."/>
        </authorList>
    </citation>
    <scope>NUCLEOTIDE SEQUENCE [LARGE SCALE GENOMIC DNA]</scope>
    <source>
        <strain evidence="8">CN10</strain>
    </source>
</reference>
<dbReference type="Pfam" id="PF01734">
    <property type="entry name" value="Patatin"/>
    <property type="match status" value="1"/>
</dbReference>
<keyword evidence="2 4" id="KW-0442">Lipid degradation</keyword>
<proteinExistence type="predicted"/>
<gene>
    <name evidence="7" type="ORF">AVW16_05020</name>
</gene>
<dbReference type="CDD" id="cd07205">
    <property type="entry name" value="Pat_PNPLA6_PNPLA7_NTE1_like"/>
    <property type="match status" value="1"/>
</dbReference>
<dbReference type="Gene3D" id="2.40.160.50">
    <property type="entry name" value="membrane protein fhac: a member of the omp85/tpsb transporter family"/>
    <property type="match status" value="1"/>
</dbReference>
<feature type="active site" description="Proton acceptor" evidence="4">
    <location>
        <position position="209"/>
    </location>
</feature>
<feature type="short sequence motif" description="DGA/G" evidence="4">
    <location>
        <begin position="209"/>
        <end position="211"/>
    </location>
</feature>
<feature type="short sequence motif" description="GXGXXG" evidence="4">
    <location>
        <begin position="35"/>
        <end position="40"/>
    </location>
</feature>
<sequence length="735" mass="79847">MKRWLVAGGLALSLSLAHAAPSPEVTPRIGVVLGGGGARGFAHLGVLRELERLRIPVACIAGTSAGSLIGGMYASGVSLDEMARAFRAADWEQMLSGSPRRASVPYDRKRDDYKNYFNLTLGLRDGAIRVPRSAINSQEIDLFIRRLVRDRSAPDFDTLPIPFRAVATDLETGDAVVFDKGDLATAMRSSMAVPGVFDLVETGGRLLVDGGLARNLPIREVKGRCADRVIVVDVSSPTLKKDEINSLFDIVAQTTNLMVSRNMREELARLEPGDIVIRPELDGYSAADFAKNAEIAERGRLAVAPLAAQLAELSVPEAAWRAWQARLTPVEPKPIDAVRVAPTRFVNAAVIERQLNDEAGRPQALETLQGKLETVFAGGDFDRLGYQLGEEDGRRVLTVTPTERTVGPNYLRFGLDLKSSTPGDADFTFLAAHERVWVNRAGGVWRNDVQLGDDKLFRTSFRQPLEAGSPWFGYASYQLRKERFPVFLGGHVRLADLQIDTNRLEFGGGAGLGEFGEFRVGAYQQRLSAGVRVGDPATFEALTAEPTRSLGLSASLVADQFDNPRWPRRGYYVSGAYDYEIDRDSRRRTQLLNGMADGVYTLGDNSFRLTAKYKDNLGGELVSSVPPTLGGFLNLSGYQQDELLGERAALARLMLYRRVATLPSALGSGLYVGASLEAGKVWGWFGGPVEGGDTRWITGGSLFVGADTLLGPFFVGVGNAKGGQLTSYLFLGVDY</sequence>
<dbReference type="RefSeq" id="WP_066609578.1">
    <property type="nucleotide sequence ID" value="NZ_LQQU01000003.1"/>
</dbReference>
<dbReference type="PANTHER" id="PTHR14226:SF29">
    <property type="entry name" value="NEUROPATHY TARGET ESTERASE SWS"/>
    <property type="match status" value="1"/>
</dbReference>
<feature type="signal peptide" evidence="5">
    <location>
        <begin position="1"/>
        <end position="19"/>
    </location>
</feature>
<name>A0A163DQ96_9NEIS</name>
<evidence type="ECO:0000256" key="4">
    <source>
        <dbReference type="PROSITE-ProRule" id="PRU01161"/>
    </source>
</evidence>
<feature type="short sequence motif" description="GXSXG" evidence="4">
    <location>
        <begin position="62"/>
        <end position="66"/>
    </location>
</feature>
<evidence type="ECO:0000256" key="5">
    <source>
        <dbReference type="SAM" id="SignalP"/>
    </source>
</evidence>
<evidence type="ECO:0000256" key="3">
    <source>
        <dbReference type="ARBA" id="ARBA00023098"/>
    </source>
</evidence>
<feature type="active site" description="Nucleophile" evidence="4">
    <location>
        <position position="64"/>
    </location>
</feature>
<feature type="domain" description="PNPLA" evidence="6">
    <location>
        <begin position="31"/>
        <end position="222"/>
    </location>
</feature>
<comment type="caution">
    <text evidence="7">The sequence shown here is derived from an EMBL/GenBank/DDBJ whole genome shotgun (WGS) entry which is preliminary data.</text>
</comment>
<dbReference type="PANTHER" id="PTHR14226">
    <property type="entry name" value="NEUROPATHY TARGET ESTERASE/SWISS CHEESE D.MELANOGASTER"/>
    <property type="match status" value="1"/>
</dbReference>
<dbReference type="Proteomes" id="UP000076625">
    <property type="component" value="Unassembled WGS sequence"/>
</dbReference>
<keyword evidence="5" id="KW-0732">Signal</keyword>
<keyword evidence="8" id="KW-1185">Reference proteome</keyword>
<dbReference type="GO" id="GO:0016042">
    <property type="term" value="P:lipid catabolic process"/>
    <property type="evidence" value="ECO:0007669"/>
    <property type="project" value="UniProtKB-UniRule"/>
</dbReference>
<dbReference type="InterPro" id="IPR050301">
    <property type="entry name" value="NTE"/>
</dbReference>
<dbReference type="GO" id="GO:0016787">
    <property type="term" value="F:hydrolase activity"/>
    <property type="evidence" value="ECO:0007669"/>
    <property type="project" value="UniProtKB-UniRule"/>
</dbReference>
<evidence type="ECO:0000313" key="7">
    <source>
        <dbReference type="EMBL" id="KZE35136.1"/>
    </source>
</evidence>
<dbReference type="EMBL" id="LQQU01000003">
    <property type="protein sequence ID" value="KZE35136.1"/>
    <property type="molecule type" value="Genomic_DNA"/>
</dbReference>
<dbReference type="AlphaFoldDB" id="A0A163DQ96"/>
<feature type="chain" id="PRO_5007842356" description="PNPLA domain-containing protein" evidence="5">
    <location>
        <begin position="20"/>
        <end position="735"/>
    </location>
</feature>
<evidence type="ECO:0000259" key="6">
    <source>
        <dbReference type="PROSITE" id="PS51635"/>
    </source>
</evidence>
<dbReference type="Gene3D" id="3.40.1090.10">
    <property type="entry name" value="Cytosolic phospholipase A2 catalytic domain"/>
    <property type="match status" value="2"/>
</dbReference>
<dbReference type="InterPro" id="IPR002641">
    <property type="entry name" value="PNPLA_dom"/>
</dbReference>
<keyword evidence="3 4" id="KW-0443">Lipid metabolism</keyword>
<keyword evidence="1 4" id="KW-0378">Hydrolase</keyword>
<accession>A0A163DQ96</accession>
<dbReference type="PROSITE" id="PS51635">
    <property type="entry name" value="PNPLA"/>
    <property type="match status" value="1"/>
</dbReference>
<evidence type="ECO:0000313" key="8">
    <source>
        <dbReference type="Proteomes" id="UP000076625"/>
    </source>
</evidence>
<dbReference type="SUPFAM" id="SSF52151">
    <property type="entry name" value="FabD/lysophospholipase-like"/>
    <property type="match status" value="1"/>
</dbReference>
<evidence type="ECO:0000256" key="1">
    <source>
        <dbReference type="ARBA" id="ARBA00022801"/>
    </source>
</evidence>
<evidence type="ECO:0000256" key="2">
    <source>
        <dbReference type="ARBA" id="ARBA00022963"/>
    </source>
</evidence>